<accession>A0AA36PL06</accession>
<dbReference type="EMBL" id="CQBM01000001">
    <property type="protein sequence ID" value="CNH57895.1"/>
    <property type="molecule type" value="Genomic_DNA"/>
</dbReference>
<evidence type="ECO:0008006" key="4">
    <source>
        <dbReference type="Google" id="ProtNLM"/>
    </source>
</evidence>
<dbReference type="Proteomes" id="UP000040841">
    <property type="component" value="Unassembled WGS sequence"/>
</dbReference>
<feature type="signal peptide" evidence="1">
    <location>
        <begin position="1"/>
        <end position="22"/>
    </location>
</feature>
<evidence type="ECO:0000313" key="3">
    <source>
        <dbReference type="Proteomes" id="UP000040841"/>
    </source>
</evidence>
<evidence type="ECO:0000313" key="2">
    <source>
        <dbReference type="EMBL" id="CNH57895.1"/>
    </source>
</evidence>
<sequence length="74" mass="8024">MNNTIKYLLICLAASTPLFANACLLAGEDLIDCEKFCETQEDYSGCMLGTTLPPSQEGLTTLPVVTEQTVHQTL</sequence>
<dbReference type="AlphaFoldDB" id="A0AA36PL06"/>
<proteinExistence type="predicted"/>
<protein>
    <recommendedName>
        <fullName evidence="4">Lipoprotein</fullName>
    </recommendedName>
</protein>
<feature type="chain" id="PRO_5041454551" description="Lipoprotein" evidence="1">
    <location>
        <begin position="23"/>
        <end position="74"/>
    </location>
</feature>
<comment type="caution">
    <text evidence="2">The sequence shown here is derived from an EMBL/GenBank/DDBJ whole genome shotgun (WGS) entry which is preliminary data.</text>
</comment>
<dbReference type="RefSeq" id="WP_327214762.1">
    <property type="nucleotide sequence ID" value="NZ_CP139925.1"/>
</dbReference>
<name>A0AA36PL06_YERMO</name>
<reference evidence="2 3" key="1">
    <citation type="submission" date="2015-03" db="EMBL/GenBank/DDBJ databases">
        <authorList>
            <consortium name="Pathogen Informatics"/>
            <person name="Murphy D."/>
        </authorList>
    </citation>
    <scope>NUCLEOTIDE SEQUENCE [LARGE SCALE GENOMIC DNA]</scope>
    <source>
        <strain evidence="2 3">FE82747</strain>
    </source>
</reference>
<keyword evidence="1" id="KW-0732">Signal</keyword>
<gene>
    <name evidence="2" type="ORF">ERS008502_00846</name>
</gene>
<organism evidence="2 3">
    <name type="scientific">Yersinia mollaretii</name>
    <dbReference type="NCBI Taxonomy" id="33060"/>
    <lineage>
        <taxon>Bacteria</taxon>
        <taxon>Pseudomonadati</taxon>
        <taxon>Pseudomonadota</taxon>
        <taxon>Gammaproteobacteria</taxon>
        <taxon>Enterobacterales</taxon>
        <taxon>Yersiniaceae</taxon>
        <taxon>Yersinia</taxon>
    </lineage>
</organism>
<evidence type="ECO:0000256" key="1">
    <source>
        <dbReference type="SAM" id="SignalP"/>
    </source>
</evidence>